<dbReference type="EMBL" id="LR797099">
    <property type="protein sequence ID" value="CAB4186793.1"/>
    <property type="molecule type" value="Genomic_DNA"/>
</dbReference>
<evidence type="ECO:0000313" key="4">
    <source>
        <dbReference type="EMBL" id="CAB4220442.1"/>
    </source>
</evidence>
<evidence type="ECO:0000313" key="1">
    <source>
        <dbReference type="EMBL" id="CAB4163760.1"/>
    </source>
</evidence>
<name>A0A6J5P8Y7_9CAUD</name>
<sequence>MKWLKLFISAMIEARYATFRTRAGRWTEARDVFKK</sequence>
<proteinExistence type="predicted"/>
<evidence type="ECO:0000313" key="2">
    <source>
        <dbReference type="EMBL" id="CAB4165555.1"/>
    </source>
</evidence>
<dbReference type="EMBL" id="LR796758">
    <property type="protein sequence ID" value="CAB4163760.1"/>
    <property type="molecule type" value="Genomic_DNA"/>
</dbReference>
<dbReference type="EMBL" id="LR797502">
    <property type="protein sequence ID" value="CAB4220442.1"/>
    <property type="molecule type" value="Genomic_DNA"/>
</dbReference>
<protein>
    <submittedName>
        <fullName evidence="2">Uncharacterized protein</fullName>
    </submittedName>
</protein>
<accession>A0A6J5P8Y7</accession>
<evidence type="ECO:0000313" key="3">
    <source>
        <dbReference type="EMBL" id="CAB4186793.1"/>
    </source>
</evidence>
<gene>
    <name evidence="3" type="ORF">UFOVP1146_139</name>
    <name evidence="4" type="ORF">UFOVP1638_4</name>
    <name evidence="1" type="ORF">UFOVP812_52</name>
    <name evidence="2" type="ORF">UFOVP818_91</name>
</gene>
<reference evidence="2" key="1">
    <citation type="submission" date="2020-04" db="EMBL/GenBank/DDBJ databases">
        <authorList>
            <person name="Chiriac C."/>
            <person name="Salcher M."/>
            <person name="Ghai R."/>
            <person name="Kavagutti S V."/>
        </authorList>
    </citation>
    <scope>NUCLEOTIDE SEQUENCE</scope>
</reference>
<dbReference type="EMBL" id="LR796776">
    <property type="protein sequence ID" value="CAB4165555.1"/>
    <property type="molecule type" value="Genomic_DNA"/>
</dbReference>
<organism evidence="2">
    <name type="scientific">uncultured Caudovirales phage</name>
    <dbReference type="NCBI Taxonomy" id="2100421"/>
    <lineage>
        <taxon>Viruses</taxon>
        <taxon>Duplodnaviria</taxon>
        <taxon>Heunggongvirae</taxon>
        <taxon>Uroviricota</taxon>
        <taxon>Caudoviricetes</taxon>
        <taxon>Peduoviridae</taxon>
        <taxon>Maltschvirus</taxon>
        <taxon>Maltschvirus maltsch</taxon>
    </lineage>
</organism>